<evidence type="ECO:0000313" key="4">
    <source>
        <dbReference type="Proteomes" id="UP000799444"/>
    </source>
</evidence>
<proteinExistence type="predicted"/>
<evidence type="ECO:0000313" key="3">
    <source>
        <dbReference type="EMBL" id="KAF2740335.1"/>
    </source>
</evidence>
<name>A0A9P4RAJ7_9PLEO</name>
<dbReference type="EMBL" id="ML996100">
    <property type="protein sequence ID" value="KAF2740335.1"/>
    <property type="molecule type" value="Genomic_DNA"/>
</dbReference>
<gene>
    <name evidence="3" type="ORF">EJ04DRAFT_558875</name>
</gene>
<evidence type="ECO:0000256" key="1">
    <source>
        <dbReference type="SAM" id="MobiDB-lite"/>
    </source>
</evidence>
<evidence type="ECO:0000259" key="2">
    <source>
        <dbReference type="Pfam" id="PF25545"/>
    </source>
</evidence>
<accession>A0A9P4RAJ7</accession>
<sequence>MAGSRTSSPSRSNLDNRNKLGAYRIMIDKGHAYPSELDCHIQDVIRRPRQSPASPNAEKVVAKRRIAAQQNERGGIKQIEPFLLFRGEAEADDRVAGVPLIYSKDEINLARTFLPPAPNANITKTWGELSQPRPDTAIGYVTRGDAENTMPPSEVAFSPEEDEVLDGYRLSPYFHFPFLTSQWKTPNSNQNHSHAHNQAGRDGALIVNHLHEFYSAAYGSEREPSVVETCHFSLTCDLMNGNIFAHWRDGETHHMELVFEFSLRKEAEVQAARQMLWNIVEYATGERLRSIKAAIPAFAGNRGQLEPVAGSAVTFSEASSLDSHAWANFPAPLTPASAASEPVKKRRKRTDSSG</sequence>
<feature type="region of interest" description="Disordered" evidence="1">
    <location>
        <begin position="332"/>
        <end position="354"/>
    </location>
</feature>
<comment type="caution">
    <text evidence="3">The sequence shown here is derived from an EMBL/GenBank/DDBJ whole genome shotgun (WGS) entry which is preliminary data.</text>
</comment>
<keyword evidence="4" id="KW-1185">Reference proteome</keyword>
<dbReference type="OrthoDB" id="5426775at2759"/>
<dbReference type="PANTHER" id="PTHR42470:SF1">
    <property type="entry name" value="VAST DOMAIN-CONTAINING PROTEIN"/>
    <property type="match status" value="1"/>
</dbReference>
<dbReference type="AlphaFoldDB" id="A0A9P4RAJ7"/>
<feature type="domain" description="DUF7924" evidence="2">
    <location>
        <begin position="119"/>
        <end position="295"/>
    </location>
</feature>
<dbReference type="Pfam" id="PF25545">
    <property type="entry name" value="DUF7924"/>
    <property type="match status" value="1"/>
</dbReference>
<feature type="compositionally biased region" description="Basic residues" evidence="1">
    <location>
        <begin position="344"/>
        <end position="354"/>
    </location>
</feature>
<dbReference type="InterPro" id="IPR057684">
    <property type="entry name" value="DUF7924"/>
</dbReference>
<dbReference type="Proteomes" id="UP000799444">
    <property type="component" value="Unassembled WGS sequence"/>
</dbReference>
<dbReference type="PANTHER" id="PTHR42470">
    <property type="entry name" value="VAST DOMAIN-CONTAINING PROTEIN"/>
    <property type="match status" value="1"/>
</dbReference>
<reference evidence="3" key="1">
    <citation type="journal article" date="2020" name="Stud. Mycol.">
        <title>101 Dothideomycetes genomes: a test case for predicting lifestyles and emergence of pathogens.</title>
        <authorList>
            <person name="Haridas S."/>
            <person name="Albert R."/>
            <person name="Binder M."/>
            <person name="Bloem J."/>
            <person name="Labutti K."/>
            <person name="Salamov A."/>
            <person name="Andreopoulos B."/>
            <person name="Baker S."/>
            <person name="Barry K."/>
            <person name="Bills G."/>
            <person name="Bluhm B."/>
            <person name="Cannon C."/>
            <person name="Castanera R."/>
            <person name="Culley D."/>
            <person name="Daum C."/>
            <person name="Ezra D."/>
            <person name="Gonzalez J."/>
            <person name="Henrissat B."/>
            <person name="Kuo A."/>
            <person name="Liang C."/>
            <person name="Lipzen A."/>
            <person name="Lutzoni F."/>
            <person name="Magnuson J."/>
            <person name="Mondo S."/>
            <person name="Nolan M."/>
            <person name="Ohm R."/>
            <person name="Pangilinan J."/>
            <person name="Park H.-J."/>
            <person name="Ramirez L."/>
            <person name="Alfaro M."/>
            <person name="Sun H."/>
            <person name="Tritt A."/>
            <person name="Yoshinaga Y."/>
            <person name="Zwiers L.-H."/>
            <person name="Turgeon B."/>
            <person name="Goodwin S."/>
            <person name="Spatafora J."/>
            <person name="Crous P."/>
            <person name="Grigoriev I."/>
        </authorList>
    </citation>
    <scope>NUCLEOTIDE SEQUENCE</scope>
    <source>
        <strain evidence="3">CBS 125425</strain>
    </source>
</reference>
<organism evidence="3 4">
    <name type="scientific">Polyplosphaeria fusca</name>
    <dbReference type="NCBI Taxonomy" id="682080"/>
    <lineage>
        <taxon>Eukaryota</taxon>
        <taxon>Fungi</taxon>
        <taxon>Dikarya</taxon>
        <taxon>Ascomycota</taxon>
        <taxon>Pezizomycotina</taxon>
        <taxon>Dothideomycetes</taxon>
        <taxon>Pleosporomycetidae</taxon>
        <taxon>Pleosporales</taxon>
        <taxon>Tetraplosphaeriaceae</taxon>
        <taxon>Polyplosphaeria</taxon>
    </lineage>
</organism>
<protein>
    <recommendedName>
        <fullName evidence="2">DUF7924 domain-containing protein</fullName>
    </recommendedName>
</protein>